<organism evidence="2">
    <name type="scientific">freshwater metagenome</name>
    <dbReference type="NCBI Taxonomy" id="449393"/>
    <lineage>
        <taxon>unclassified sequences</taxon>
        <taxon>metagenomes</taxon>
        <taxon>ecological metagenomes</taxon>
    </lineage>
</organism>
<dbReference type="InterPro" id="IPR036374">
    <property type="entry name" value="OxRdtase_Mopterin-bd_sf"/>
</dbReference>
<evidence type="ECO:0000313" key="2">
    <source>
        <dbReference type="EMBL" id="CAB4575251.1"/>
    </source>
</evidence>
<reference evidence="2" key="1">
    <citation type="submission" date="2020-05" db="EMBL/GenBank/DDBJ databases">
        <authorList>
            <person name="Chiriac C."/>
            <person name="Salcher M."/>
            <person name="Ghai R."/>
            <person name="Kavagutti S V."/>
        </authorList>
    </citation>
    <scope>NUCLEOTIDE SEQUENCE</scope>
</reference>
<dbReference type="Gene3D" id="3.90.420.10">
    <property type="entry name" value="Oxidoreductase, molybdopterin-binding domain"/>
    <property type="match status" value="1"/>
</dbReference>
<dbReference type="PANTHER" id="PTHR43032:SF4">
    <property type="entry name" value="OXIDOREDUCTASE MOLYBDOPTERIN-BINDING DOMAIN-CONTAINING PROTEIN"/>
    <property type="match status" value="1"/>
</dbReference>
<dbReference type="PANTHER" id="PTHR43032">
    <property type="entry name" value="PROTEIN-METHIONINE-SULFOXIDE REDUCTASE"/>
    <property type="match status" value="1"/>
</dbReference>
<dbReference type="InterPro" id="IPR000572">
    <property type="entry name" value="OxRdtase_Mopterin-bd_dom"/>
</dbReference>
<dbReference type="SUPFAM" id="SSF56524">
    <property type="entry name" value="Oxidoreductase molybdopterin-binding domain"/>
    <property type="match status" value="1"/>
</dbReference>
<evidence type="ECO:0000259" key="1">
    <source>
        <dbReference type="Pfam" id="PF00174"/>
    </source>
</evidence>
<dbReference type="CDD" id="cd02109">
    <property type="entry name" value="arch_bact_SO_family_Moco"/>
    <property type="match status" value="1"/>
</dbReference>
<gene>
    <name evidence="2" type="ORF">UFOPK1493_02662</name>
</gene>
<dbReference type="Pfam" id="PF00174">
    <property type="entry name" value="Oxidored_molyb"/>
    <property type="match status" value="1"/>
</dbReference>
<feature type="domain" description="Oxidoreductase molybdopterin-binding" evidence="1">
    <location>
        <begin position="37"/>
        <end position="183"/>
    </location>
</feature>
<protein>
    <submittedName>
        <fullName evidence="2">Unannotated protein</fullName>
    </submittedName>
</protein>
<proteinExistence type="predicted"/>
<accession>A0A6J6EFD9</accession>
<name>A0A6J6EFD9_9ZZZZ</name>
<sequence>MGFFDRNRKTLIDRGIDPERLPPGQYLTDRFPVLHVGDVPTYAPGTWDLTVTGLVERPFTIGLDELREMEPVTLTFDIHCVTKWSKFDTTWTGVRVRDLLERAGVREGATHVVEHAEYGYTTNLPLADITTDEAIVAYAFEGEDIEPIHGGPVRIVVPHLYFWKSAKWVRSLEVLDRDVAGFWERNGYHMYGDPFREQRHWGD</sequence>
<dbReference type="EMBL" id="CAEZSR010000117">
    <property type="protein sequence ID" value="CAB4575251.1"/>
    <property type="molecule type" value="Genomic_DNA"/>
</dbReference>
<dbReference type="AlphaFoldDB" id="A0A6J6EFD9"/>